<gene>
    <name evidence="2" type="ORF">TL08_07955</name>
</gene>
<evidence type="ECO:0000256" key="1">
    <source>
        <dbReference type="SAM" id="Phobius"/>
    </source>
</evidence>
<organism evidence="2 3">
    <name type="scientific">Actinoalloteichus hymeniacidonis</name>
    <dbReference type="NCBI Taxonomy" id="340345"/>
    <lineage>
        <taxon>Bacteria</taxon>
        <taxon>Bacillati</taxon>
        <taxon>Actinomycetota</taxon>
        <taxon>Actinomycetes</taxon>
        <taxon>Pseudonocardiales</taxon>
        <taxon>Pseudonocardiaceae</taxon>
        <taxon>Actinoalloteichus</taxon>
    </lineage>
</organism>
<sequence length="121" mass="12478">MPDFARPVRWWLVPLVAGPLTVVGVQLLERVQAAAVPALAGGIEEICGAPDCGLGIGVMLPVAGAASVLVALVLAVVLGRAREKGGRSLHLGLALRDIAAVTGCALLGYVIVSFVLWWMIS</sequence>
<dbReference type="KEGG" id="ahm:TL08_07955"/>
<evidence type="ECO:0000313" key="2">
    <source>
        <dbReference type="EMBL" id="AOS62408.1"/>
    </source>
</evidence>
<keyword evidence="1" id="KW-1133">Transmembrane helix</keyword>
<keyword evidence="1" id="KW-0812">Transmembrane</keyword>
<name>A0AAC9HNK8_9PSEU</name>
<evidence type="ECO:0000313" key="3">
    <source>
        <dbReference type="Proteomes" id="UP000095210"/>
    </source>
</evidence>
<keyword evidence="1" id="KW-0472">Membrane</keyword>
<feature type="transmembrane region" description="Helical" evidence="1">
    <location>
        <begin position="56"/>
        <end position="78"/>
    </location>
</feature>
<proteinExistence type="predicted"/>
<protein>
    <submittedName>
        <fullName evidence="2">Uncharacterized protein</fullName>
    </submittedName>
</protein>
<keyword evidence="3" id="KW-1185">Reference proteome</keyword>
<dbReference type="AlphaFoldDB" id="A0AAC9HNK8"/>
<dbReference type="Proteomes" id="UP000095210">
    <property type="component" value="Chromosome"/>
</dbReference>
<dbReference type="RefSeq" id="WP_069847780.1">
    <property type="nucleotide sequence ID" value="NZ_CP014859.1"/>
</dbReference>
<accession>A0AAC9HNK8</accession>
<dbReference type="EMBL" id="CP014859">
    <property type="protein sequence ID" value="AOS62408.1"/>
    <property type="molecule type" value="Genomic_DNA"/>
</dbReference>
<feature type="transmembrane region" description="Helical" evidence="1">
    <location>
        <begin position="98"/>
        <end position="120"/>
    </location>
</feature>
<reference evidence="3" key="1">
    <citation type="submission" date="2016-03" db="EMBL/GenBank/DDBJ databases">
        <title>Complete genome sequence of the type strain Actinoalloteichus hymeniacidonis DSM 45092.</title>
        <authorList>
            <person name="Schaffert L."/>
            <person name="Albersmeier A."/>
            <person name="Winkler A."/>
            <person name="Kalinowski J."/>
            <person name="Zotchev S."/>
            <person name="Ruckert C."/>
        </authorList>
    </citation>
    <scope>NUCLEOTIDE SEQUENCE [LARGE SCALE GENOMIC DNA]</scope>
    <source>
        <strain evidence="3">HPA177(T) (DSM 45092(T))</strain>
    </source>
</reference>